<dbReference type="AlphaFoldDB" id="A0A1J9R2Q0"/>
<protein>
    <recommendedName>
        <fullName evidence="5">DNA 3'-5' helicase</fullName>
        <ecNumber evidence="5">5.6.2.4</ecNumber>
    </recommendedName>
</protein>
<comment type="similarity">
    <text evidence="1">Belongs to the helicase family. RecQ subfamily.</text>
</comment>
<evidence type="ECO:0000313" key="9">
    <source>
        <dbReference type="Proteomes" id="UP000242791"/>
    </source>
</evidence>
<dbReference type="PANTHER" id="PTHR13710:SF105">
    <property type="entry name" value="ATP-DEPENDENT DNA HELICASE Q1"/>
    <property type="match status" value="1"/>
</dbReference>
<dbReference type="GO" id="GO:0005737">
    <property type="term" value="C:cytoplasm"/>
    <property type="evidence" value="ECO:0007669"/>
    <property type="project" value="TreeGrafter"/>
</dbReference>
<dbReference type="GO" id="GO:0005524">
    <property type="term" value="F:ATP binding"/>
    <property type="evidence" value="ECO:0007669"/>
    <property type="project" value="InterPro"/>
</dbReference>
<dbReference type="PANTHER" id="PTHR13710">
    <property type="entry name" value="DNA HELICASE RECQ FAMILY MEMBER"/>
    <property type="match status" value="1"/>
</dbReference>
<name>A0A1J9R2Q0_9EURO</name>
<feature type="compositionally biased region" description="Basic residues" evidence="6">
    <location>
        <begin position="1"/>
        <end position="12"/>
    </location>
</feature>
<dbReference type="GO" id="GO:0009378">
    <property type="term" value="F:four-way junction helicase activity"/>
    <property type="evidence" value="ECO:0007669"/>
    <property type="project" value="TreeGrafter"/>
</dbReference>
<dbReference type="Proteomes" id="UP000242791">
    <property type="component" value="Unassembled WGS sequence"/>
</dbReference>
<dbReference type="InterPro" id="IPR011545">
    <property type="entry name" value="DEAD/DEAH_box_helicase_dom"/>
</dbReference>
<dbReference type="GO" id="GO:0005694">
    <property type="term" value="C:chromosome"/>
    <property type="evidence" value="ECO:0007669"/>
    <property type="project" value="TreeGrafter"/>
</dbReference>
<evidence type="ECO:0000256" key="3">
    <source>
        <dbReference type="ARBA" id="ARBA00023235"/>
    </source>
</evidence>
<dbReference type="OrthoDB" id="4207589at2759"/>
<dbReference type="VEuPathDB" id="FungiDB:ACJ73_01922"/>
<dbReference type="Gene3D" id="3.40.50.300">
    <property type="entry name" value="P-loop containing nucleotide triphosphate hydrolases"/>
    <property type="match status" value="1"/>
</dbReference>
<dbReference type="GO" id="GO:0043138">
    <property type="term" value="F:3'-5' DNA helicase activity"/>
    <property type="evidence" value="ECO:0007669"/>
    <property type="project" value="UniProtKB-EC"/>
</dbReference>
<gene>
    <name evidence="8" type="ORF">ACJ73_01922</name>
</gene>
<evidence type="ECO:0000313" key="8">
    <source>
        <dbReference type="EMBL" id="OJD26691.1"/>
    </source>
</evidence>
<dbReference type="GO" id="GO:0003677">
    <property type="term" value="F:DNA binding"/>
    <property type="evidence" value="ECO:0007669"/>
    <property type="project" value="UniProtKB-KW"/>
</dbReference>
<reference evidence="8 9" key="1">
    <citation type="submission" date="2015-08" db="EMBL/GenBank/DDBJ databases">
        <title>Emmonsia species relationships and genome sequence.</title>
        <authorList>
            <person name="Cuomo C.A."/>
            <person name="Schwartz I.S."/>
            <person name="Kenyon C."/>
            <person name="De Hoog G.S."/>
            <person name="Govender N.P."/>
            <person name="Botha A."/>
            <person name="Moreno L."/>
            <person name="De Vries M."/>
            <person name="Munoz J.F."/>
            <person name="Stielow J.B."/>
        </authorList>
    </citation>
    <scope>NUCLEOTIDE SEQUENCE [LARGE SCALE GENOMIC DNA]</scope>
    <source>
        <strain evidence="8 9">EI222</strain>
    </source>
</reference>
<feature type="region of interest" description="Disordered" evidence="6">
    <location>
        <begin position="1"/>
        <end position="45"/>
    </location>
</feature>
<sequence>MDHVKTAKRRRTSLSISEQHVAKRSASALNSSTDNSVSGFDDREEEDVVQEIRQRIELEMRVSELFGFKPRKEQVDCLQVLKAKKDLILLANTGFGKSVIFQANAYDDQAASINKRGGRWKACVLNATTKTLELLDKIRKGMYTHILLGAEVAVANHFAQVLKDPVFRRKLVLIAVDEAHVVEEWGKTFRTDYSRLAILRTRAATQGRVPFFATSATIDPDMLKDIKKTLGFQTMLL</sequence>
<keyword evidence="9" id="KW-1185">Reference proteome</keyword>
<feature type="domain" description="DEAD/DEAH-box helicase" evidence="7">
    <location>
        <begin position="110"/>
        <end position="223"/>
    </location>
</feature>
<feature type="compositionally biased region" description="Polar residues" evidence="6">
    <location>
        <begin position="27"/>
        <end position="38"/>
    </location>
</feature>
<proteinExistence type="inferred from homology"/>
<dbReference type="EC" id="5.6.2.4" evidence="5"/>
<comment type="caution">
    <text evidence="8">The sequence shown here is derived from an EMBL/GenBank/DDBJ whole genome shotgun (WGS) entry which is preliminary data.</text>
</comment>
<evidence type="ECO:0000259" key="7">
    <source>
        <dbReference type="Pfam" id="PF00270"/>
    </source>
</evidence>
<evidence type="ECO:0000256" key="6">
    <source>
        <dbReference type="SAM" id="MobiDB-lite"/>
    </source>
</evidence>
<evidence type="ECO:0000256" key="5">
    <source>
        <dbReference type="ARBA" id="ARBA00034808"/>
    </source>
</evidence>
<dbReference type="EMBL" id="LGTZ01000190">
    <property type="protein sequence ID" value="OJD26691.1"/>
    <property type="molecule type" value="Genomic_DNA"/>
</dbReference>
<dbReference type="STRING" id="1658174.A0A1J9R2Q0"/>
<dbReference type="GO" id="GO:0000724">
    <property type="term" value="P:double-strand break repair via homologous recombination"/>
    <property type="evidence" value="ECO:0007669"/>
    <property type="project" value="TreeGrafter"/>
</dbReference>
<evidence type="ECO:0000256" key="1">
    <source>
        <dbReference type="ARBA" id="ARBA00005446"/>
    </source>
</evidence>
<evidence type="ECO:0000256" key="2">
    <source>
        <dbReference type="ARBA" id="ARBA00023125"/>
    </source>
</evidence>
<dbReference type="SUPFAM" id="SSF52540">
    <property type="entry name" value="P-loop containing nucleoside triphosphate hydrolases"/>
    <property type="match status" value="1"/>
</dbReference>
<dbReference type="InterPro" id="IPR027417">
    <property type="entry name" value="P-loop_NTPase"/>
</dbReference>
<dbReference type="Pfam" id="PF00270">
    <property type="entry name" value="DEAD"/>
    <property type="match status" value="1"/>
</dbReference>
<organism evidence="8 9">
    <name type="scientific">Blastomyces percursus</name>
    <dbReference type="NCBI Taxonomy" id="1658174"/>
    <lineage>
        <taxon>Eukaryota</taxon>
        <taxon>Fungi</taxon>
        <taxon>Dikarya</taxon>
        <taxon>Ascomycota</taxon>
        <taxon>Pezizomycotina</taxon>
        <taxon>Eurotiomycetes</taxon>
        <taxon>Eurotiomycetidae</taxon>
        <taxon>Onygenales</taxon>
        <taxon>Ajellomycetaceae</taxon>
        <taxon>Blastomyces</taxon>
    </lineage>
</organism>
<comment type="catalytic activity">
    <reaction evidence="4">
        <text>Couples ATP hydrolysis with the unwinding of duplex DNA by translocating in the 3'-5' direction.</text>
        <dbReference type="EC" id="5.6.2.4"/>
    </reaction>
</comment>
<evidence type="ECO:0000256" key="4">
    <source>
        <dbReference type="ARBA" id="ARBA00034617"/>
    </source>
</evidence>
<keyword evidence="2" id="KW-0238">DNA-binding</keyword>
<keyword evidence="3" id="KW-0413">Isomerase</keyword>
<accession>A0A1J9R2Q0</accession>